<proteinExistence type="predicted"/>
<sequence>MDYCGISLVLPVHCVCFRLVAACVLLQHSVPSTSSQVADICFGFFAVLSSSLTSNISLFYKRNTWSFSSLFRIM</sequence>
<reference evidence="2" key="1">
    <citation type="journal article" date="2022" name="bioRxiv">
        <title>Sequencing and chromosome-scale assembly of the giantPleurodeles waltlgenome.</title>
        <authorList>
            <person name="Brown T."/>
            <person name="Elewa A."/>
            <person name="Iarovenko S."/>
            <person name="Subramanian E."/>
            <person name="Araus A.J."/>
            <person name="Petzold A."/>
            <person name="Susuki M."/>
            <person name="Suzuki K.-i.T."/>
            <person name="Hayashi T."/>
            <person name="Toyoda A."/>
            <person name="Oliveira C."/>
            <person name="Osipova E."/>
            <person name="Leigh N.D."/>
            <person name="Simon A."/>
            <person name="Yun M.H."/>
        </authorList>
    </citation>
    <scope>NUCLEOTIDE SEQUENCE</scope>
    <source>
        <strain evidence="2">20211129_DDA</strain>
        <tissue evidence="2">Liver</tissue>
    </source>
</reference>
<feature type="transmembrane region" description="Helical" evidence="1">
    <location>
        <begin position="38"/>
        <end position="60"/>
    </location>
</feature>
<name>A0AAV7SHX8_PLEWA</name>
<evidence type="ECO:0000313" key="2">
    <source>
        <dbReference type="EMBL" id="KAJ1163690.1"/>
    </source>
</evidence>
<comment type="caution">
    <text evidence="2">The sequence shown here is derived from an EMBL/GenBank/DDBJ whole genome shotgun (WGS) entry which is preliminary data.</text>
</comment>
<gene>
    <name evidence="2" type="ORF">NDU88_004144</name>
</gene>
<evidence type="ECO:0000313" key="3">
    <source>
        <dbReference type="Proteomes" id="UP001066276"/>
    </source>
</evidence>
<organism evidence="2 3">
    <name type="scientific">Pleurodeles waltl</name>
    <name type="common">Iberian ribbed newt</name>
    <dbReference type="NCBI Taxonomy" id="8319"/>
    <lineage>
        <taxon>Eukaryota</taxon>
        <taxon>Metazoa</taxon>
        <taxon>Chordata</taxon>
        <taxon>Craniata</taxon>
        <taxon>Vertebrata</taxon>
        <taxon>Euteleostomi</taxon>
        <taxon>Amphibia</taxon>
        <taxon>Batrachia</taxon>
        <taxon>Caudata</taxon>
        <taxon>Salamandroidea</taxon>
        <taxon>Salamandridae</taxon>
        <taxon>Pleurodelinae</taxon>
        <taxon>Pleurodeles</taxon>
    </lineage>
</organism>
<keyword evidence="1" id="KW-0812">Transmembrane</keyword>
<protein>
    <recommendedName>
        <fullName evidence="4">Secreted protein</fullName>
    </recommendedName>
</protein>
<evidence type="ECO:0008006" key="4">
    <source>
        <dbReference type="Google" id="ProtNLM"/>
    </source>
</evidence>
<accession>A0AAV7SHX8</accession>
<keyword evidence="1" id="KW-0472">Membrane</keyword>
<dbReference type="Proteomes" id="UP001066276">
    <property type="component" value="Chromosome 4_2"/>
</dbReference>
<feature type="transmembrane region" description="Helical" evidence="1">
    <location>
        <begin position="6"/>
        <end position="26"/>
    </location>
</feature>
<keyword evidence="3" id="KW-1185">Reference proteome</keyword>
<keyword evidence="1" id="KW-1133">Transmembrane helix</keyword>
<dbReference type="EMBL" id="JANPWB010000008">
    <property type="protein sequence ID" value="KAJ1163690.1"/>
    <property type="molecule type" value="Genomic_DNA"/>
</dbReference>
<dbReference type="AlphaFoldDB" id="A0AAV7SHX8"/>
<evidence type="ECO:0000256" key="1">
    <source>
        <dbReference type="SAM" id="Phobius"/>
    </source>
</evidence>